<reference evidence="1" key="2">
    <citation type="journal article" date="2015" name="Fish Shellfish Immunol.">
        <title>Early steps in the European eel (Anguilla anguilla)-Vibrio vulnificus interaction in the gills: Role of the RtxA13 toxin.</title>
        <authorList>
            <person name="Callol A."/>
            <person name="Pajuelo D."/>
            <person name="Ebbesson L."/>
            <person name="Teles M."/>
            <person name="MacKenzie S."/>
            <person name="Amaro C."/>
        </authorList>
    </citation>
    <scope>NUCLEOTIDE SEQUENCE</scope>
</reference>
<reference evidence="1" key="1">
    <citation type="submission" date="2014-11" db="EMBL/GenBank/DDBJ databases">
        <authorList>
            <person name="Amaro Gonzalez C."/>
        </authorList>
    </citation>
    <scope>NUCLEOTIDE SEQUENCE</scope>
</reference>
<dbReference type="EMBL" id="GBXM01034280">
    <property type="protein sequence ID" value="JAH74297.1"/>
    <property type="molecule type" value="Transcribed_RNA"/>
</dbReference>
<dbReference type="AlphaFoldDB" id="A0A0E9V8E0"/>
<protein>
    <submittedName>
        <fullName evidence="1">Uncharacterized protein</fullName>
    </submittedName>
</protein>
<proteinExistence type="predicted"/>
<evidence type="ECO:0000313" key="1">
    <source>
        <dbReference type="EMBL" id="JAH74297.1"/>
    </source>
</evidence>
<name>A0A0E9V8E0_ANGAN</name>
<accession>A0A0E9V8E0</accession>
<organism evidence="1">
    <name type="scientific">Anguilla anguilla</name>
    <name type="common">European freshwater eel</name>
    <name type="synonym">Muraena anguilla</name>
    <dbReference type="NCBI Taxonomy" id="7936"/>
    <lineage>
        <taxon>Eukaryota</taxon>
        <taxon>Metazoa</taxon>
        <taxon>Chordata</taxon>
        <taxon>Craniata</taxon>
        <taxon>Vertebrata</taxon>
        <taxon>Euteleostomi</taxon>
        <taxon>Actinopterygii</taxon>
        <taxon>Neopterygii</taxon>
        <taxon>Teleostei</taxon>
        <taxon>Anguilliformes</taxon>
        <taxon>Anguillidae</taxon>
        <taxon>Anguilla</taxon>
    </lineage>
</organism>
<sequence>MVSNIHPLQTRFSTFSGALKSVSSASCPIRT</sequence>